<evidence type="ECO:0000259" key="3">
    <source>
        <dbReference type="Pfam" id="PF02397"/>
    </source>
</evidence>
<keyword evidence="4" id="KW-0808">Transferase</keyword>
<accession>A0A0J8GCE1</accession>
<feature type="transmembrane region" description="Helical" evidence="2">
    <location>
        <begin position="12"/>
        <end position="37"/>
    </location>
</feature>
<evidence type="ECO:0000313" key="5">
    <source>
        <dbReference type="Proteomes" id="UP000052258"/>
    </source>
</evidence>
<dbReference type="EMBL" id="AZHO01000025">
    <property type="protein sequence ID" value="KMT58644.1"/>
    <property type="molecule type" value="Genomic_DNA"/>
</dbReference>
<comment type="caution">
    <text evidence="4">The sequence shown here is derived from an EMBL/GenBank/DDBJ whole genome shotgun (WGS) entry which is preliminary data.</text>
</comment>
<evidence type="ECO:0000256" key="1">
    <source>
        <dbReference type="ARBA" id="ARBA00006464"/>
    </source>
</evidence>
<keyword evidence="5" id="KW-1185">Reference proteome</keyword>
<organism evidence="4 5">
    <name type="scientific">Listeria fleischmannii 1991</name>
    <dbReference type="NCBI Taxonomy" id="1430899"/>
    <lineage>
        <taxon>Bacteria</taxon>
        <taxon>Bacillati</taxon>
        <taxon>Bacillota</taxon>
        <taxon>Bacilli</taxon>
        <taxon>Bacillales</taxon>
        <taxon>Listeriaceae</taxon>
        <taxon>Listeria</taxon>
    </lineage>
</organism>
<dbReference type="PATRIC" id="fig|1430899.3.peg.2106"/>
<proteinExistence type="inferred from homology"/>
<evidence type="ECO:0000256" key="2">
    <source>
        <dbReference type="SAM" id="Phobius"/>
    </source>
</evidence>
<keyword evidence="2" id="KW-1133">Transmembrane helix</keyword>
<dbReference type="Pfam" id="PF02397">
    <property type="entry name" value="Bac_transf"/>
    <property type="match status" value="1"/>
</dbReference>
<dbReference type="AlphaFoldDB" id="A0A0J8GCE1"/>
<sequence length="200" mass="22992">MHSRSYLRIKALIDCLMAVILLLIVMIPFSILTLFLACYYRGNPFYVCERAGLLGKPFKQYKFKSMFDSTAGELDSDKNRVSPVGKFLREWSIDEIPQLINIIKGDISFIGPRPLTCDYIAFYNKNEKRRLEVKPGLTGLAQVNGRNTISWAEKFKFDVAYVDQFSLQLDMKILIRTIRVVLSREGVDQNESTTAERFKG</sequence>
<evidence type="ECO:0000313" key="4">
    <source>
        <dbReference type="EMBL" id="KMT58644.1"/>
    </source>
</evidence>
<feature type="domain" description="Bacterial sugar transferase" evidence="3">
    <location>
        <begin position="10"/>
        <end position="182"/>
    </location>
</feature>
<dbReference type="OrthoDB" id="9808602at2"/>
<comment type="similarity">
    <text evidence="1">Belongs to the bacterial sugar transferase family.</text>
</comment>
<gene>
    <name evidence="4" type="ORF">X560_2056</name>
</gene>
<name>A0A0J8GCE1_9LIST</name>
<keyword evidence="2" id="KW-0812">Transmembrane</keyword>
<dbReference type="GO" id="GO:0016780">
    <property type="term" value="F:phosphotransferase activity, for other substituted phosphate groups"/>
    <property type="evidence" value="ECO:0007669"/>
    <property type="project" value="TreeGrafter"/>
</dbReference>
<keyword evidence="2" id="KW-0472">Membrane</keyword>
<dbReference type="PANTHER" id="PTHR30576">
    <property type="entry name" value="COLANIC BIOSYNTHESIS UDP-GLUCOSE LIPID CARRIER TRANSFERASE"/>
    <property type="match status" value="1"/>
</dbReference>
<dbReference type="RefSeq" id="WP_007471949.1">
    <property type="nucleotide sequence ID" value="NZ_KQ130618.1"/>
</dbReference>
<dbReference type="PANTHER" id="PTHR30576:SF8">
    <property type="entry name" value="UNDECAPRENYL-PHOSPHATE GALACTOSE PHOSPHOTRANSFERASE"/>
    <property type="match status" value="1"/>
</dbReference>
<reference evidence="4 5" key="1">
    <citation type="journal article" date="2015" name="Genome Biol. Evol.">
        <title>Comparative Genomics of Listeria Sensu Lato: Genus-Wide Differences in Evolutionary Dynamics and the Progressive Gain of Complex, Potentially Pathogenicity-Related Traits through Lateral Gene Transfer.</title>
        <authorList>
            <person name="Chiara M."/>
            <person name="Caruso M."/>
            <person name="D'Erchia A.M."/>
            <person name="Manzari C."/>
            <person name="Fraccalvieri R."/>
            <person name="Goffredo E."/>
            <person name="Latorre L."/>
            <person name="Miccolupo A."/>
            <person name="Padalino I."/>
            <person name="Santagada G."/>
            <person name="Chiocco D."/>
            <person name="Pesole G."/>
            <person name="Horner D.S."/>
            <person name="Parisi A."/>
        </authorList>
    </citation>
    <scope>NUCLEOTIDE SEQUENCE [LARGE SCALE GENOMIC DNA]</scope>
    <source>
        <strain evidence="4 5">1991</strain>
    </source>
</reference>
<dbReference type="InterPro" id="IPR003362">
    <property type="entry name" value="Bact_transf"/>
</dbReference>
<dbReference type="Proteomes" id="UP000052258">
    <property type="component" value="Unassembled WGS sequence"/>
</dbReference>
<protein>
    <submittedName>
        <fullName evidence="4">Sugar transferase</fullName>
    </submittedName>
</protein>